<proteinExistence type="predicted"/>
<keyword evidence="2" id="KW-1185">Reference proteome</keyword>
<comment type="caution">
    <text evidence="1">The sequence shown here is derived from an EMBL/GenBank/DDBJ whole genome shotgun (WGS) entry which is preliminary data.</text>
</comment>
<evidence type="ECO:0008006" key="3">
    <source>
        <dbReference type="Google" id="ProtNLM"/>
    </source>
</evidence>
<name>A0ABS8M803_9FLAO</name>
<dbReference type="RefSeq" id="WP_230032882.1">
    <property type="nucleotide sequence ID" value="NZ_JAJJMM010000001.1"/>
</dbReference>
<dbReference type="Proteomes" id="UP001430679">
    <property type="component" value="Unassembled WGS sequence"/>
</dbReference>
<protein>
    <recommendedName>
        <fullName evidence="3">VCBS repeat-containing protein</fullName>
    </recommendedName>
</protein>
<accession>A0ABS8M803</accession>
<dbReference type="EMBL" id="JAJJMM010000001">
    <property type="protein sequence ID" value="MCC9061628.1"/>
    <property type="molecule type" value="Genomic_DNA"/>
</dbReference>
<evidence type="ECO:0000313" key="1">
    <source>
        <dbReference type="EMBL" id="MCC9061628.1"/>
    </source>
</evidence>
<organism evidence="1 2">
    <name type="scientific">Flavobacterium piscisymbiosum</name>
    <dbReference type="NCBI Taxonomy" id="2893753"/>
    <lineage>
        <taxon>Bacteria</taxon>
        <taxon>Pseudomonadati</taxon>
        <taxon>Bacteroidota</taxon>
        <taxon>Flavobacteriia</taxon>
        <taxon>Flavobacteriales</taxon>
        <taxon>Flavobacteriaceae</taxon>
        <taxon>Flavobacterium</taxon>
    </lineage>
</organism>
<gene>
    <name evidence="1" type="ORF">LNP81_01325</name>
</gene>
<evidence type="ECO:0000313" key="2">
    <source>
        <dbReference type="Proteomes" id="UP001430679"/>
    </source>
</evidence>
<sequence>MKEFCKLLVFLIVIFQVLSCDKKKTDIAIKKVESNKTSDKAAIVKVNNEVDDFSFPVDSTLQVKILRTEIFHNDEVEQHFDKKVWFGLFKKDNVYTLSQTQVFIKSVNDPIVDENEEDKTGWEVTTSIKDTCIVLIEKKPYLSNREVWNIKVPANLGDNEDFEFNYKNIEYTLFALVKKRKEKVDSEWIEVSDYSLYLRAYENGKETKTLLVAKKNIDERFIEIVFAGDIDGDGRLDLIIDTSNHYNVSSPTLYLSKPASEEKKIIKPVGVFTTVGC</sequence>
<reference evidence="1" key="1">
    <citation type="submission" date="2021-11" db="EMBL/GenBank/DDBJ databases">
        <title>Description of novel Flavobacterium species.</title>
        <authorList>
            <person name="Saticioglu I.B."/>
            <person name="Ay H."/>
            <person name="Altun S."/>
            <person name="Duman M."/>
        </authorList>
    </citation>
    <scope>NUCLEOTIDE SEQUENCE</scope>
    <source>
        <strain evidence="1">F-30</strain>
    </source>
</reference>